<dbReference type="EMBL" id="CP040817">
    <property type="protein sequence ID" value="QYM93154.1"/>
    <property type="molecule type" value="Genomic_DNA"/>
</dbReference>
<accession>A0ABX8W587</accession>
<dbReference type="Proteomes" id="UP000824976">
    <property type="component" value="Chromosome"/>
</dbReference>
<dbReference type="RefSeq" id="WP_220177134.1">
    <property type="nucleotide sequence ID" value="NZ_CP040817.1"/>
</dbReference>
<proteinExistence type="predicted"/>
<reference evidence="1 2" key="1">
    <citation type="submission" date="2019-06" db="EMBL/GenBank/DDBJ databases">
        <title>Complete genome of Dickeya zeae PL65.</title>
        <authorList>
            <person name="Boluk G."/>
            <person name="Arif M."/>
        </authorList>
    </citation>
    <scope>NUCLEOTIDE SEQUENCE [LARGE SCALE GENOMIC DNA]</scope>
    <source>
        <strain evidence="1 2">PL65</strain>
    </source>
</reference>
<organism evidence="1 2">
    <name type="scientific">Dickeya zeae</name>
    <dbReference type="NCBI Taxonomy" id="204042"/>
    <lineage>
        <taxon>Bacteria</taxon>
        <taxon>Pseudomonadati</taxon>
        <taxon>Pseudomonadota</taxon>
        <taxon>Gammaproteobacteria</taxon>
        <taxon>Enterobacterales</taxon>
        <taxon>Pectobacteriaceae</taxon>
        <taxon>Dickeya</taxon>
    </lineage>
</organism>
<protein>
    <submittedName>
        <fullName evidence="1">Uncharacterized protein</fullName>
    </submittedName>
</protein>
<gene>
    <name evidence="1" type="ORF">FGI21_15430</name>
</gene>
<evidence type="ECO:0000313" key="1">
    <source>
        <dbReference type="EMBL" id="QYM93154.1"/>
    </source>
</evidence>
<keyword evidence="2" id="KW-1185">Reference proteome</keyword>
<evidence type="ECO:0000313" key="2">
    <source>
        <dbReference type="Proteomes" id="UP000824976"/>
    </source>
</evidence>
<name>A0ABX8W587_9GAMM</name>
<sequence length="115" mass="13082">MNKLIDVFSTKPGYIDFIEGYLTVYNNDGLSGYIALDNGNHSDDKIKIILPISYIDKIIKEDDVFGVLVGGGFLYCNMHVRLQKVSLLYENDSVVIDMIEEIKLLEDDLEKTIIF</sequence>